<dbReference type="HOGENOM" id="CLU_096072_3_0_12"/>
<dbReference type="Proteomes" id="UP000006048">
    <property type="component" value="Chromosome"/>
</dbReference>
<dbReference type="GO" id="GO:0008270">
    <property type="term" value="F:zinc ion binding"/>
    <property type="evidence" value="ECO:0007669"/>
    <property type="project" value="TreeGrafter"/>
</dbReference>
<dbReference type="GO" id="GO:0045892">
    <property type="term" value="P:negative regulation of DNA-templated transcription"/>
    <property type="evidence" value="ECO:0007669"/>
    <property type="project" value="TreeGrafter"/>
</dbReference>
<dbReference type="PANTHER" id="PTHR33202:SF2">
    <property type="entry name" value="FERRIC UPTAKE REGULATION PROTEIN"/>
    <property type="match status" value="1"/>
</dbReference>
<evidence type="ECO:0000256" key="1">
    <source>
        <dbReference type="ARBA" id="ARBA00004496"/>
    </source>
</evidence>
<evidence type="ECO:0000256" key="2">
    <source>
        <dbReference type="ARBA" id="ARBA00007957"/>
    </source>
</evidence>
<comment type="cofactor">
    <cofactor evidence="13">
        <name>Mn(2+)</name>
        <dbReference type="ChEBI" id="CHEBI:29035"/>
    </cofactor>
    <cofactor evidence="13">
        <name>Fe(2+)</name>
        <dbReference type="ChEBI" id="CHEBI:29033"/>
    </cofactor>
    <text evidence="13">Binds 1 Mn(2+) or Fe(2+) ion per subunit.</text>
</comment>
<evidence type="ECO:0000313" key="15">
    <source>
        <dbReference type="Proteomes" id="UP000006048"/>
    </source>
</evidence>
<dbReference type="EMBL" id="CP002959">
    <property type="protein sequence ID" value="AFM12464.1"/>
    <property type="molecule type" value="Genomic_DNA"/>
</dbReference>
<proteinExistence type="inferred from homology"/>
<evidence type="ECO:0000256" key="10">
    <source>
        <dbReference type="ARBA" id="ARBA00023125"/>
    </source>
</evidence>
<dbReference type="InterPro" id="IPR043135">
    <property type="entry name" value="Fur_C"/>
</dbReference>
<comment type="subunit">
    <text evidence="3">Homodimer.</text>
</comment>
<sequence length="159" mass="18901">MEERAANISKEMTLLKERMHQHQYKSTPQRDEIADWVFRTHEHFTVEELIASFREKGKKVSQATAYRVIQMLLDLKLIEEHDFGKDYKFYEHTPGHDHHDHIVCMDCGKIIEFADSSLETLKEKITLKNGFRMKKHHLTIYAECTTCPPEKRVLTRRET</sequence>
<dbReference type="InterPro" id="IPR002481">
    <property type="entry name" value="FUR"/>
</dbReference>
<dbReference type="PANTHER" id="PTHR33202">
    <property type="entry name" value="ZINC UPTAKE REGULATION PROTEIN"/>
    <property type="match status" value="1"/>
</dbReference>
<feature type="binding site" evidence="13">
    <location>
        <position position="136"/>
    </location>
    <ligand>
        <name>Fe cation</name>
        <dbReference type="ChEBI" id="CHEBI:24875"/>
    </ligand>
</feature>
<feature type="binding site" evidence="12">
    <location>
        <position position="104"/>
    </location>
    <ligand>
        <name>Zn(2+)</name>
        <dbReference type="ChEBI" id="CHEBI:29105"/>
    </ligand>
</feature>
<feature type="binding site" evidence="13">
    <location>
        <position position="100"/>
    </location>
    <ligand>
        <name>Fe cation</name>
        <dbReference type="ChEBI" id="CHEBI:24875"/>
    </ligand>
</feature>
<comment type="similarity">
    <text evidence="2">Belongs to the Fur family.</text>
</comment>
<dbReference type="InterPro" id="IPR036388">
    <property type="entry name" value="WH-like_DNA-bd_sf"/>
</dbReference>
<comment type="subcellular location">
    <subcellularLocation>
        <location evidence="1">Cytoplasm</location>
    </subcellularLocation>
</comment>
<keyword evidence="6" id="KW-0678">Repressor</keyword>
<evidence type="ECO:0000256" key="11">
    <source>
        <dbReference type="ARBA" id="ARBA00023163"/>
    </source>
</evidence>
<evidence type="ECO:0000256" key="9">
    <source>
        <dbReference type="ARBA" id="ARBA00023015"/>
    </source>
</evidence>
<dbReference type="Gene3D" id="1.10.10.10">
    <property type="entry name" value="Winged helix-like DNA-binding domain superfamily/Winged helix DNA-binding domain"/>
    <property type="match status" value="1"/>
</dbReference>
<feature type="binding site" evidence="12">
    <location>
        <position position="147"/>
    </location>
    <ligand>
        <name>Zn(2+)</name>
        <dbReference type="ChEBI" id="CHEBI:29105"/>
    </ligand>
</feature>
<dbReference type="GO" id="GO:1900376">
    <property type="term" value="P:regulation of secondary metabolite biosynthetic process"/>
    <property type="evidence" value="ECO:0007669"/>
    <property type="project" value="TreeGrafter"/>
</dbReference>
<dbReference type="STRING" id="869212.Turpa_1817"/>
<dbReference type="InterPro" id="IPR036390">
    <property type="entry name" value="WH_DNA-bd_sf"/>
</dbReference>
<feature type="binding site" evidence="13">
    <location>
        <position position="119"/>
    </location>
    <ligand>
        <name>Fe cation</name>
        <dbReference type="ChEBI" id="CHEBI:24875"/>
    </ligand>
</feature>
<dbReference type="RefSeq" id="WP_014802973.1">
    <property type="nucleotide sequence ID" value="NC_018020.1"/>
</dbReference>
<organism evidence="14 15">
    <name type="scientific">Turneriella parva (strain ATCC BAA-1111 / DSM 21527 / NCTC 11395 / H)</name>
    <name type="common">Leptospira parva</name>
    <dbReference type="NCBI Taxonomy" id="869212"/>
    <lineage>
        <taxon>Bacteria</taxon>
        <taxon>Pseudomonadati</taxon>
        <taxon>Spirochaetota</taxon>
        <taxon>Spirochaetia</taxon>
        <taxon>Leptospirales</taxon>
        <taxon>Leptospiraceae</taxon>
        <taxon>Turneriella</taxon>
    </lineage>
</organism>
<feature type="binding site" evidence="13">
    <location>
        <position position="98"/>
    </location>
    <ligand>
        <name>Fe cation</name>
        <dbReference type="ChEBI" id="CHEBI:24875"/>
    </ligand>
</feature>
<keyword evidence="9" id="KW-0805">Transcription regulation</keyword>
<evidence type="ECO:0000256" key="4">
    <source>
        <dbReference type="ARBA" id="ARBA00020910"/>
    </source>
</evidence>
<keyword evidence="5" id="KW-0963">Cytoplasm</keyword>
<keyword evidence="7 12" id="KW-0479">Metal-binding</keyword>
<evidence type="ECO:0000256" key="12">
    <source>
        <dbReference type="PIRSR" id="PIRSR602481-1"/>
    </source>
</evidence>
<protein>
    <recommendedName>
        <fullName evidence="4">Ferric uptake regulation protein</fullName>
    </recommendedName>
</protein>
<feature type="binding site" evidence="12">
    <location>
        <position position="107"/>
    </location>
    <ligand>
        <name>Zn(2+)</name>
        <dbReference type="ChEBI" id="CHEBI:29105"/>
    </ligand>
</feature>
<dbReference type="GO" id="GO:0003700">
    <property type="term" value="F:DNA-binding transcription factor activity"/>
    <property type="evidence" value="ECO:0007669"/>
    <property type="project" value="InterPro"/>
</dbReference>
<evidence type="ECO:0000256" key="13">
    <source>
        <dbReference type="PIRSR" id="PIRSR602481-2"/>
    </source>
</evidence>
<comment type="cofactor">
    <cofactor evidence="12">
        <name>Zn(2+)</name>
        <dbReference type="ChEBI" id="CHEBI:29105"/>
    </cofactor>
    <text evidence="12">Binds 1 zinc ion per subunit.</text>
</comment>
<reference evidence="14 15" key="1">
    <citation type="submission" date="2012-06" db="EMBL/GenBank/DDBJ databases">
        <title>The complete chromosome of genome of Turneriella parva DSM 21527.</title>
        <authorList>
            <consortium name="US DOE Joint Genome Institute (JGI-PGF)"/>
            <person name="Lucas S."/>
            <person name="Han J."/>
            <person name="Lapidus A."/>
            <person name="Bruce D."/>
            <person name="Goodwin L."/>
            <person name="Pitluck S."/>
            <person name="Peters L."/>
            <person name="Kyrpides N."/>
            <person name="Mavromatis K."/>
            <person name="Ivanova N."/>
            <person name="Mikhailova N."/>
            <person name="Chertkov O."/>
            <person name="Detter J.C."/>
            <person name="Tapia R."/>
            <person name="Han C."/>
            <person name="Land M."/>
            <person name="Hauser L."/>
            <person name="Markowitz V."/>
            <person name="Cheng J.-F."/>
            <person name="Hugenholtz P."/>
            <person name="Woyke T."/>
            <person name="Wu D."/>
            <person name="Gronow S."/>
            <person name="Wellnitz S."/>
            <person name="Brambilla E."/>
            <person name="Klenk H.-P."/>
            <person name="Eisen J.A."/>
        </authorList>
    </citation>
    <scope>NUCLEOTIDE SEQUENCE [LARGE SCALE GENOMIC DNA]</scope>
    <source>
        <strain evidence="15">ATCC BAA-1111 / DSM 21527 / NCTC 11395 / H</strain>
    </source>
</reference>
<keyword evidence="10" id="KW-0238">DNA-binding</keyword>
<evidence type="ECO:0000256" key="3">
    <source>
        <dbReference type="ARBA" id="ARBA00011738"/>
    </source>
</evidence>
<evidence type="ECO:0000256" key="8">
    <source>
        <dbReference type="ARBA" id="ARBA00022833"/>
    </source>
</evidence>
<gene>
    <name evidence="14" type="ordered locus">Turpa_1817</name>
</gene>
<dbReference type="GO" id="GO:0005829">
    <property type="term" value="C:cytosol"/>
    <property type="evidence" value="ECO:0007669"/>
    <property type="project" value="TreeGrafter"/>
</dbReference>
<evidence type="ECO:0000256" key="7">
    <source>
        <dbReference type="ARBA" id="ARBA00022723"/>
    </source>
</evidence>
<dbReference type="Pfam" id="PF01475">
    <property type="entry name" value="FUR"/>
    <property type="match status" value="1"/>
</dbReference>
<keyword evidence="13" id="KW-0408">Iron</keyword>
<keyword evidence="8 12" id="KW-0862">Zinc</keyword>
<dbReference type="GO" id="GO:0000976">
    <property type="term" value="F:transcription cis-regulatory region binding"/>
    <property type="evidence" value="ECO:0007669"/>
    <property type="project" value="TreeGrafter"/>
</dbReference>
<evidence type="ECO:0000256" key="6">
    <source>
        <dbReference type="ARBA" id="ARBA00022491"/>
    </source>
</evidence>
<dbReference type="OrthoDB" id="8659436at2"/>
<dbReference type="CDD" id="cd07153">
    <property type="entry name" value="Fur_like"/>
    <property type="match status" value="1"/>
</dbReference>
<feature type="binding site" evidence="12">
    <location>
        <position position="144"/>
    </location>
    <ligand>
        <name>Zn(2+)</name>
        <dbReference type="ChEBI" id="CHEBI:29105"/>
    </ligand>
</feature>
<evidence type="ECO:0000256" key="5">
    <source>
        <dbReference type="ARBA" id="ARBA00022490"/>
    </source>
</evidence>
<evidence type="ECO:0000313" key="14">
    <source>
        <dbReference type="EMBL" id="AFM12464.1"/>
    </source>
</evidence>
<keyword evidence="15" id="KW-1185">Reference proteome</keyword>
<dbReference type="KEGG" id="tpx:Turpa_1817"/>
<name>I4B5A7_TURPD</name>
<keyword evidence="11" id="KW-0804">Transcription</keyword>
<dbReference type="Gene3D" id="3.30.1490.190">
    <property type="match status" value="1"/>
</dbReference>
<dbReference type="PATRIC" id="fig|869212.3.peg.1816"/>
<dbReference type="AlphaFoldDB" id="I4B5A7"/>
<dbReference type="SUPFAM" id="SSF46785">
    <property type="entry name" value="Winged helix' DNA-binding domain"/>
    <property type="match status" value="1"/>
</dbReference>
<accession>I4B5A7</accession>